<reference evidence="2 3" key="1">
    <citation type="submission" date="2020-08" db="EMBL/GenBank/DDBJ databases">
        <title>Comparative genomics of Francisella species.</title>
        <authorList>
            <person name="Sahl J."/>
            <person name="Sjodin A."/>
            <person name="Wagner D."/>
            <person name="Forsman M."/>
        </authorList>
    </citation>
    <scope>NUCLEOTIDE SEQUENCE [LARGE SCALE GENOMIC DNA]</scope>
    <source>
        <strain evidence="2 3">F1093</strain>
    </source>
</reference>
<organism evidence="2 3">
    <name type="scientific">Francisella philomiragia</name>
    <dbReference type="NCBI Taxonomy" id="28110"/>
    <lineage>
        <taxon>Bacteria</taxon>
        <taxon>Pseudomonadati</taxon>
        <taxon>Pseudomonadota</taxon>
        <taxon>Gammaproteobacteria</taxon>
        <taxon>Thiotrichales</taxon>
        <taxon>Francisellaceae</taxon>
        <taxon>Francisella</taxon>
    </lineage>
</organism>
<dbReference type="Pfam" id="PF23843">
    <property type="entry name" value="DUF7210"/>
    <property type="match status" value="1"/>
</dbReference>
<keyword evidence="3" id="KW-1185">Reference proteome</keyword>
<accession>A0ABS1GDT0</accession>
<name>A0ABS1GDT0_9GAMM</name>
<evidence type="ECO:0000313" key="2">
    <source>
        <dbReference type="EMBL" id="MBK2302679.1"/>
    </source>
</evidence>
<evidence type="ECO:0000259" key="1">
    <source>
        <dbReference type="Pfam" id="PF23843"/>
    </source>
</evidence>
<protein>
    <recommendedName>
        <fullName evidence="1">DUF7210 domain-containing protein</fullName>
    </recommendedName>
</protein>
<dbReference type="EMBL" id="JACTSG010000004">
    <property type="protein sequence ID" value="MBK2302679.1"/>
    <property type="molecule type" value="Genomic_DNA"/>
</dbReference>
<dbReference type="InterPro" id="IPR055634">
    <property type="entry name" value="DUF7210"/>
</dbReference>
<comment type="caution">
    <text evidence="2">The sequence shown here is derived from an EMBL/GenBank/DDBJ whole genome shotgun (WGS) entry which is preliminary data.</text>
</comment>
<dbReference type="Proteomes" id="UP000760407">
    <property type="component" value="Unassembled WGS sequence"/>
</dbReference>
<sequence>MKTQKVKLIKDIIAGGKARKAGDIIELPEQDARFVISRKMAKDYKGNAKAINEETVETDNTQE</sequence>
<gene>
    <name evidence="2" type="ORF">IBE52_07100</name>
</gene>
<feature type="domain" description="DUF7210" evidence="1">
    <location>
        <begin position="5"/>
        <end position="37"/>
    </location>
</feature>
<evidence type="ECO:0000313" key="3">
    <source>
        <dbReference type="Proteomes" id="UP000760407"/>
    </source>
</evidence>
<proteinExistence type="predicted"/>
<dbReference type="RefSeq" id="WP_200166864.1">
    <property type="nucleotide sequence ID" value="NZ_JACTSG010000004.1"/>
</dbReference>